<keyword evidence="12" id="KW-0511">Multifunctional enzyme</keyword>
<dbReference type="PANTHER" id="PTHR23309:SF51">
    <property type="entry name" value="3-HYDROXYACYL-COA DEHYDROGENASE-RELATED"/>
    <property type="match status" value="1"/>
</dbReference>
<keyword evidence="11" id="KW-0456">Lyase</keyword>
<keyword evidence="18" id="KW-1185">Reference proteome</keyword>
<dbReference type="GO" id="GO:0016853">
    <property type="term" value="F:isomerase activity"/>
    <property type="evidence" value="ECO:0007669"/>
    <property type="project" value="UniProtKB-KW"/>
</dbReference>
<dbReference type="Pfam" id="PF00378">
    <property type="entry name" value="ECH_1"/>
    <property type="match status" value="1"/>
</dbReference>
<evidence type="ECO:0000259" key="16">
    <source>
        <dbReference type="Pfam" id="PF02737"/>
    </source>
</evidence>
<feature type="domain" description="3-hydroxyacyl-CoA dehydrogenase C-terminal" evidence="15">
    <location>
        <begin position="605"/>
        <end position="689"/>
    </location>
</feature>
<dbReference type="InterPro" id="IPR006108">
    <property type="entry name" value="3HC_DH_C"/>
</dbReference>
<proteinExistence type="inferred from homology"/>
<keyword evidence="9" id="KW-0576">Peroxisome</keyword>
<evidence type="ECO:0000256" key="9">
    <source>
        <dbReference type="ARBA" id="ARBA00023140"/>
    </source>
</evidence>
<gene>
    <name evidence="17" type="ORF">GR183_15645</name>
</gene>
<dbReference type="SUPFAM" id="SSF51735">
    <property type="entry name" value="NAD(P)-binding Rossmann-fold domains"/>
    <property type="match status" value="1"/>
</dbReference>
<dbReference type="GO" id="GO:0006635">
    <property type="term" value="P:fatty acid beta-oxidation"/>
    <property type="evidence" value="ECO:0007669"/>
    <property type="project" value="UniProtKB-UniPathway"/>
</dbReference>
<evidence type="ECO:0000256" key="5">
    <source>
        <dbReference type="ARBA" id="ARBA00022963"/>
    </source>
</evidence>
<comment type="similarity">
    <text evidence="14">Belongs to the enoyl-CoA hydratase/isomerase family.</text>
</comment>
<feature type="domain" description="3-hydroxyacyl-CoA dehydrogenase C-terminal" evidence="15">
    <location>
        <begin position="477"/>
        <end position="570"/>
    </location>
</feature>
<evidence type="ECO:0000256" key="7">
    <source>
        <dbReference type="ARBA" id="ARBA00023027"/>
    </source>
</evidence>
<dbReference type="InterPro" id="IPR006176">
    <property type="entry name" value="3-OHacyl-CoA_DH_NAD-bd"/>
</dbReference>
<comment type="pathway">
    <text evidence="2">Lipid metabolism; fatty acid beta-oxidation.</text>
</comment>
<keyword evidence="7" id="KW-0520">NAD</keyword>
<dbReference type="GO" id="GO:0070403">
    <property type="term" value="F:NAD+ binding"/>
    <property type="evidence" value="ECO:0007669"/>
    <property type="project" value="InterPro"/>
</dbReference>
<name>A0A7X3LWI7_9HYPH</name>
<sequence length="698" mass="74561">MMNIRSAPAVRYEMVDGTALIAIDNPPVNASSHDVRTALLEAVRQAEADEAVDAIAIFGAGRTFIAGADIREFGKPPKDPILPDVNNAIEACAKPVIAILHGTALGGGFEVALAAHARIALPGTQVGLPEVTLGVLPGAGGTQRAPRLIGIAKALEIITEGRRIGAEEALEMGLIDRIAEGEPRDVALEMAEEVRQGNLGTRRTGELQVSPDDAAIADVSERLKAKQAHLFSPHKAVEAVAGCTGPLAEGLAQERALFRQCIESPQRAGLIHAFFAERAVAKIPEAGATPRPVAGAGVIGGGTMGSGIATAMLLAGLNVTLVERDEEALARGRASVEGNLAQAVKRGKLDEAKRAAILAERLKATTDLGALAEADLIVEAVFEDLEVKTELFARLDAIAREGAVLATNTSYLDVDRIAAATSRPQDVVGLHFFSPAHVMKLIEVVVGDKTAAEVVATGFALAKRLRKIAVRAGVCDGFIGNRILAHYRKSVDYLMMDGATPQQIDPALTGFGFAMGPFAVSDLAGLDIGWATRKRHAAMRPAEERYIPIADRICEEGWFGRKTGKGFYVYPQGGKPEPNPEVARIIDEERAKAGILPRNFEDDEIVDRYMTAMIAEAARVLEDGIAQRPIDIDAVFLFGYGFPRFRGGPLHYADTLGAKELVARIERYAEEDAHYWQVPPLLARMAREGTRFADMNEG</sequence>
<evidence type="ECO:0000313" key="17">
    <source>
        <dbReference type="EMBL" id="MXN66348.1"/>
    </source>
</evidence>
<dbReference type="GO" id="GO:0003857">
    <property type="term" value="F:(3S)-3-hydroxyacyl-CoA dehydrogenase (NAD+) activity"/>
    <property type="evidence" value="ECO:0007669"/>
    <property type="project" value="UniProtKB-EC"/>
</dbReference>
<organism evidence="17 18">
    <name type="scientific">Stappia sediminis</name>
    <dbReference type="NCBI Taxonomy" id="2692190"/>
    <lineage>
        <taxon>Bacteria</taxon>
        <taxon>Pseudomonadati</taxon>
        <taxon>Pseudomonadota</taxon>
        <taxon>Alphaproteobacteria</taxon>
        <taxon>Hyphomicrobiales</taxon>
        <taxon>Stappiaceae</taxon>
        <taxon>Stappia</taxon>
    </lineage>
</organism>
<comment type="subcellular location">
    <subcellularLocation>
        <location evidence="1">Peroxisome</location>
    </subcellularLocation>
</comment>
<keyword evidence="8" id="KW-0443">Lipid metabolism</keyword>
<comment type="similarity">
    <text evidence="3">In the N-terminal section; belongs to the enoyl-CoA hydratase/isomerase family.</text>
</comment>
<dbReference type="FunFam" id="3.40.50.720:FF:000009">
    <property type="entry name" value="Fatty oxidation complex, alpha subunit"/>
    <property type="match status" value="1"/>
</dbReference>
<dbReference type="FunFam" id="1.10.1040.50:FF:000006">
    <property type="entry name" value="Peroxisomal bifunctional enzyme"/>
    <property type="match status" value="1"/>
</dbReference>
<evidence type="ECO:0000313" key="18">
    <source>
        <dbReference type="Proteomes" id="UP000433101"/>
    </source>
</evidence>
<dbReference type="InterPro" id="IPR036291">
    <property type="entry name" value="NAD(P)-bd_dom_sf"/>
</dbReference>
<dbReference type="InterPro" id="IPR008927">
    <property type="entry name" value="6-PGluconate_DH-like_C_sf"/>
</dbReference>
<dbReference type="EMBL" id="WUMV01000007">
    <property type="protein sequence ID" value="MXN66348.1"/>
    <property type="molecule type" value="Genomic_DNA"/>
</dbReference>
<dbReference type="Gene3D" id="1.10.1040.50">
    <property type="match status" value="1"/>
</dbReference>
<dbReference type="Pfam" id="PF02737">
    <property type="entry name" value="3HCDH_N"/>
    <property type="match status" value="1"/>
</dbReference>
<protein>
    <submittedName>
        <fullName evidence="17">3-hydroxyacyl-CoA dehydrogenase</fullName>
    </submittedName>
</protein>
<dbReference type="InterPro" id="IPR018376">
    <property type="entry name" value="Enoyl-CoA_hyd/isom_CS"/>
</dbReference>
<evidence type="ECO:0000256" key="13">
    <source>
        <dbReference type="ARBA" id="ARBA00049556"/>
    </source>
</evidence>
<dbReference type="Gene3D" id="3.90.226.10">
    <property type="entry name" value="2-enoyl-CoA Hydratase, Chain A, domain 1"/>
    <property type="match status" value="1"/>
</dbReference>
<keyword evidence="5" id="KW-0442">Lipid degradation</keyword>
<dbReference type="UniPathway" id="UPA00659"/>
<dbReference type="InterPro" id="IPR029045">
    <property type="entry name" value="ClpP/crotonase-like_dom_sf"/>
</dbReference>
<evidence type="ECO:0000256" key="2">
    <source>
        <dbReference type="ARBA" id="ARBA00005005"/>
    </source>
</evidence>
<evidence type="ECO:0000256" key="4">
    <source>
        <dbReference type="ARBA" id="ARBA00022832"/>
    </source>
</evidence>
<evidence type="ECO:0000259" key="15">
    <source>
        <dbReference type="Pfam" id="PF00725"/>
    </source>
</evidence>
<reference evidence="17 18" key="1">
    <citation type="submission" date="2019-12" db="EMBL/GenBank/DDBJ databases">
        <authorList>
            <person name="Li M."/>
        </authorList>
    </citation>
    <scope>NUCLEOTIDE SEQUENCE [LARGE SCALE GENOMIC DNA]</scope>
    <source>
        <strain evidence="17 18">GBMRC 2046</strain>
    </source>
</reference>
<evidence type="ECO:0000256" key="6">
    <source>
        <dbReference type="ARBA" id="ARBA00023002"/>
    </source>
</evidence>
<dbReference type="AlphaFoldDB" id="A0A7X3LWI7"/>
<feature type="domain" description="3-hydroxyacyl-CoA dehydrogenase NAD binding" evidence="16">
    <location>
        <begin position="296"/>
        <end position="472"/>
    </location>
</feature>
<evidence type="ECO:0000256" key="10">
    <source>
        <dbReference type="ARBA" id="ARBA00023235"/>
    </source>
</evidence>
<keyword evidence="10" id="KW-0413">Isomerase</keyword>
<evidence type="ECO:0000256" key="8">
    <source>
        <dbReference type="ARBA" id="ARBA00023098"/>
    </source>
</evidence>
<evidence type="ECO:0000256" key="14">
    <source>
        <dbReference type="RuleBase" id="RU003707"/>
    </source>
</evidence>
<dbReference type="Gene3D" id="3.40.50.720">
    <property type="entry name" value="NAD(P)-binding Rossmann-like Domain"/>
    <property type="match status" value="1"/>
</dbReference>
<keyword evidence="6" id="KW-0560">Oxidoreductase</keyword>
<dbReference type="GO" id="GO:0004300">
    <property type="term" value="F:enoyl-CoA hydratase activity"/>
    <property type="evidence" value="ECO:0007669"/>
    <property type="project" value="UniProtKB-ARBA"/>
</dbReference>
<dbReference type="SUPFAM" id="SSF52096">
    <property type="entry name" value="ClpP/crotonase"/>
    <property type="match status" value="1"/>
</dbReference>
<dbReference type="Pfam" id="PF00725">
    <property type="entry name" value="3HCDH"/>
    <property type="match status" value="2"/>
</dbReference>
<evidence type="ECO:0000256" key="12">
    <source>
        <dbReference type="ARBA" id="ARBA00023268"/>
    </source>
</evidence>
<dbReference type="PROSITE" id="PS00166">
    <property type="entry name" value="ENOYL_COA_HYDRATASE"/>
    <property type="match status" value="1"/>
</dbReference>
<comment type="catalytic activity">
    <reaction evidence="13">
        <text>a (3S)-3-hydroxyacyl-CoA + NAD(+) = a 3-oxoacyl-CoA + NADH + H(+)</text>
        <dbReference type="Rhea" id="RHEA:22432"/>
        <dbReference type="ChEBI" id="CHEBI:15378"/>
        <dbReference type="ChEBI" id="CHEBI:57318"/>
        <dbReference type="ChEBI" id="CHEBI:57540"/>
        <dbReference type="ChEBI" id="CHEBI:57945"/>
        <dbReference type="ChEBI" id="CHEBI:90726"/>
        <dbReference type="EC" id="1.1.1.35"/>
    </reaction>
</comment>
<evidence type="ECO:0000256" key="11">
    <source>
        <dbReference type="ARBA" id="ARBA00023239"/>
    </source>
</evidence>
<dbReference type="InterPro" id="IPR001753">
    <property type="entry name" value="Enoyl-CoA_hydra/iso"/>
</dbReference>
<comment type="caution">
    <text evidence="17">The sequence shown here is derived from an EMBL/GenBank/DDBJ whole genome shotgun (WGS) entry which is preliminary data.</text>
</comment>
<evidence type="ECO:0000256" key="1">
    <source>
        <dbReference type="ARBA" id="ARBA00004275"/>
    </source>
</evidence>
<dbReference type="Proteomes" id="UP000433101">
    <property type="component" value="Unassembled WGS sequence"/>
</dbReference>
<evidence type="ECO:0000256" key="3">
    <source>
        <dbReference type="ARBA" id="ARBA00008750"/>
    </source>
</evidence>
<dbReference type="SUPFAM" id="SSF48179">
    <property type="entry name" value="6-phosphogluconate dehydrogenase C-terminal domain-like"/>
    <property type="match status" value="2"/>
</dbReference>
<dbReference type="PANTHER" id="PTHR23309">
    <property type="entry name" value="3-HYDROXYACYL-COA DEHYROGENASE"/>
    <property type="match status" value="1"/>
</dbReference>
<dbReference type="CDD" id="cd06558">
    <property type="entry name" value="crotonase-like"/>
    <property type="match status" value="1"/>
</dbReference>
<accession>A0A7X3LWI7</accession>
<keyword evidence="4" id="KW-0276">Fatty acid metabolism</keyword>